<proteinExistence type="predicted"/>
<feature type="region of interest" description="Disordered" evidence="1">
    <location>
        <begin position="1"/>
        <end position="23"/>
    </location>
</feature>
<dbReference type="Proteomes" id="UP001148299">
    <property type="component" value="Unassembled WGS sequence"/>
</dbReference>
<accession>A0A9W9UM80</accession>
<evidence type="ECO:0000313" key="3">
    <source>
        <dbReference type="Proteomes" id="UP001148299"/>
    </source>
</evidence>
<dbReference type="EMBL" id="JAPZBR010000006">
    <property type="protein sequence ID" value="KAJ5350243.1"/>
    <property type="molecule type" value="Genomic_DNA"/>
</dbReference>
<keyword evidence="3" id="KW-1185">Reference proteome</keyword>
<dbReference type="AlphaFoldDB" id="A0A9W9UM80"/>
<evidence type="ECO:0000313" key="2">
    <source>
        <dbReference type="EMBL" id="KAJ5350243.1"/>
    </source>
</evidence>
<name>A0A9W9UM80_PENBR</name>
<evidence type="ECO:0000256" key="1">
    <source>
        <dbReference type="SAM" id="MobiDB-lite"/>
    </source>
</evidence>
<organism evidence="2 3">
    <name type="scientific">Penicillium brevicompactum</name>
    <dbReference type="NCBI Taxonomy" id="5074"/>
    <lineage>
        <taxon>Eukaryota</taxon>
        <taxon>Fungi</taxon>
        <taxon>Dikarya</taxon>
        <taxon>Ascomycota</taxon>
        <taxon>Pezizomycotina</taxon>
        <taxon>Eurotiomycetes</taxon>
        <taxon>Eurotiomycetidae</taxon>
        <taxon>Eurotiales</taxon>
        <taxon>Aspergillaceae</taxon>
        <taxon>Penicillium</taxon>
    </lineage>
</organism>
<gene>
    <name evidence="2" type="ORF">N7541_007970</name>
</gene>
<reference evidence="2" key="2">
    <citation type="journal article" date="2023" name="IMA Fungus">
        <title>Comparative genomic study of the Penicillium genus elucidates a diverse pangenome and 15 lateral gene transfer events.</title>
        <authorList>
            <person name="Petersen C."/>
            <person name="Sorensen T."/>
            <person name="Nielsen M.R."/>
            <person name="Sondergaard T.E."/>
            <person name="Sorensen J.L."/>
            <person name="Fitzpatrick D.A."/>
            <person name="Frisvad J.C."/>
            <person name="Nielsen K.L."/>
        </authorList>
    </citation>
    <scope>NUCLEOTIDE SEQUENCE</scope>
    <source>
        <strain evidence="2">IBT 35675</strain>
    </source>
</reference>
<protein>
    <submittedName>
        <fullName evidence="2">Uncharacterized protein</fullName>
    </submittedName>
</protein>
<reference evidence="2" key="1">
    <citation type="submission" date="2022-12" db="EMBL/GenBank/DDBJ databases">
        <authorList>
            <person name="Petersen C."/>
        </authorList>
    </citation>
    <scope>NUCLEOTIDE SEQUENCE</scope>
    <source>
        <strain evidence="2">IBT 35675</strain>
    </source>
</reference>
<sequence length="137" mass="14724">MVPPARPSETQRDPARPQRGPSVSILFDVPRQIQTTKTKAMNSSSSRLMQEFEQSLRTILHAHALTAAGAANLWGCLFAGNQVGAIPKHTIGVVGVVPRSSEAKSGQGKGWQAVEVLCQVAQDVSILRDTEKLLGRV</sequence>
<comment type="caution">
    <text evidence="2">The sequence shown here is derived from an EMBL/GenBank/DDBJ whole genome shotgun (WGS) entry which is preliminary data.</text>
</comment>